<dbReference type="InterPro" id="IPR011989">
    <property type="entry name" value="ARM-like"/>
</dbReference>
<feature type="compositionally biased region" description="Polar residues" evidence="3">
    <location>
        <begin position="386"/>
        <end position="404"/>
    </location>
</feature>
<feature type="compositionally biased region" description="Polar residues" evidence="3">
    <location>
        <begin position="412"/>
        <end position="426"/>
    </location>
</feature>
<feature type="compositionally biased region" description="Acidic residues" evidence="3">
    <location>
        <begin position="1237"/>
        <end position="1246"/>
    </location>
</feature>
<protein>
    <submittedName>
        <fullName evidence="4">Uncharacterized protein</fullName>
    </submittedName>
</protein>
<feature type="compositionally biased region" description="Basic and acidic residues" evidence="3">
    <location>
        <begin position="1107"/>
        <end position="1133"/>
    </location>
</feature>
<dbReference type="PANTHER" id="PTHR48176">
    <property type="entry name" value="DDRGK DOMAIN-CONTAINING PROTEIN 1"/>
    <property type="match status" value="1"/>
</dbReference>
<evidence type="ECO:0000313" key="5">
    <source>
        <dbReference type="Proteomes" id="UP001281761"/>
    </source>
</evidence>
<feature type="repeat" description="ARM" evidence="1">
    <location>
        <begin position="2096"/>
        <end position="2140"/>
    </location>
</feature>
<feature type="compositionally biased region" description="Basic and acidic residues" evidence="3">
    <location>
        <begin position="219"/>
        <end position="266"/>
    </location>
</feature>
<sequence>MTDSFSQLWRAIELEDEKQIRKLSPKCSPKILDTPEEVTLPETSVDLFEKELVFLQKATDLPFLEFLLALARKFYENEQCVPIFKENGGLEALLKILLLPQTKLSLFKRVIGFLSQILDNEQTVKSFVQIGGISAIVSTIATMPQFVKSDTDVQTEQPIIQLTLLTMLEQLTNTYDSVGRALAQDREIETLSTIVKETVLNTEDSPFIFDPLDNQPETDAEKPEKSEEEIRKEKQIEDQKQQERDRLRRRREKNEAKRKAEAEARGEVYVPQEDDDAKGTDGAKKDGKGPNTKPEFVEYAWLQEDVQSSIIEDVSDGKNEEEKQTSEEKAENDPTVNSTKNTIDYEEEIVSSALRIQLARPQFLNLLSPTQFDPLPTDLIIQDTSVASPSPTTSHDVPLQSVTPNPTPATSPFPTSESTPAPGEQQNIPQLPQIQFLSTPSTSPLVTHLPFSSLLIEAALSLASSTATHSALSQENVLKYITEVLEESVLKQDRIKRRDQERTRRKEVYTRRNFRKKKLGMPLGDELLSSKGLDRVEAEEAAKEKKQSDQAIEASKLQSDRCIMLLVCLVEEEATQTILIRQTDVPFVLSQHIHSSLTPRPPSALHTSPSPHAYTLPFTLLSRLSVTSEGRKAVAKRKGRTACAELILAWNDEQIRLQDAKKKSKTKKKKKDEAKEDTEEPPKLPALIPTNDDLSKAVVLLSLLSIDAELCPGIATSGCVDCLASLLTSDRFVVSDEQRATVDFTVGLCLFNLSLTPSSLVSLSAETIQILFEYSVAVHDTPTNDLSLPVTVQPEKNSSGFKQTSALFYTSQALMNFVTFKNLEERKRKERLRKMKEEEMEEGEEQTEKAKEEEEPAEFGFGLNVEKMVEGLTHVLGVKLSELADEMIQSDEQEEDAQEEGQDDTPSPKATEEAKKEEKHEQKQSLTLPAIFNLLHLLADSPDFAITILQSDIILLSLSILSTLCSSEQSADLDVLLLIESICGFVESILLQPDSVTFLAESNSPLIQSSDESTTTFFIALFKPLSLSTTVLLETQPSPEETKQHFAILNRVLSCFSLLTVQAPSASSEQTKIPASIVEGMKGELSDQLLLVLSLFSKELEFQNDQKDEYENGKTRRKDEKEKKKRDREERKADRARRRAEKEEKRRKKEEEAEKEEEEPKQDEEEQKVENEDEHKTENDEQNKEDDQTTEETTKPDEAAKSDETSKPDDHSKQEETKDEAPTDSESSSEISSTSDEPSEDEEEEPAPLTISPLFDQSSLFSVLSRTLTILCSITINRTDDVPMFSSTDSFCSMVFSFYSHYRQLYKEPEPENKMGVSQRISAHPSRMGSPVQTGDADSIKSPVSALPTDAQAIFVQLLTFLASMASHKPTLTGLINTSFDNAMYLDAIDLFDRLPSDADEEDGSLPVLFHLMLSECVWHEDDQRLKWIESGNEDEDEDELEEKVEEVRNNNLVLLQVLLTAVNAIVANGNLGLLFLSPNFTPTIPTLLNIHLLHAKGIQPLLTLLLTTFIASASASPSAPLLFSPFVHILIEDSDATISAFEPGIVHSLHTVLADLRTSPLIQFRVLSAIRQLSVDKIMNVTINTTPIPTVIVDQLEKLSKSKEQSDYDLMHSFILTFLVLTLPLSALSTHSSFKHAQPTQQTDTDPEADKDAFLDTQNSFVKVITIPSVADCEKEKVRVFEKGISKLLNKIIRLVFKRKREVGVIICSIFANICAYEDQQARFVKEGILQALALLLKSIAEDKQATSNTPAPSPSPSLYSNPIHDDFAPMMNNAMLLRIIAALLTLSQNSAFHDQFEKNSVTASLVSHLQKFTASDPNCETNWRSAFCLGEGEEQWLHSDAQPSVPIRPKFWFMQNATVEIESKPGDEALVLVNVIQVLINVSQSQTVGPQLLNTHKVDTLAKDLCENIPRFCPPLVRHLSQLLTNCTASNRKLLVPQIVKSGIVDAVTNCIPSLLPADPPVPNDYPDTPFVLDRFTVFRVAVLLLYITLTPNGKKAIYDSGCIRCCLDILEVFARDEELVSRMIAVLSNIGMDEDVNKRLLTETGRNGKTTIQVLMRLFTIWANNVEVCERILSAFSTYASNQENCTMLKDANAVDAIMRYISQHKDQDSIVKKGALALNNLTTAEDCCERIVQCHGVELLQWLLTSIGMSDMKSLMRVIGAITNLAQHTEINTQISSTQITAILAQILDKMTSKTETEYQNTARTIGQKSNPPQTTPQQIQSIIQKMKLADGDLVDRLLAAYVNLSRNRDNSRKMLSQHVTDFAVSVMRRYLQSGVVFESEREEKMKAEKADDDDDETDVNEVFEATVKAVMNDLKNKPMPAFTILPRLVNSVCELSGNLVLVPESIDELCNHDLLGTLMVVIVRCMERIRAINEADDIYEDKVEDGKVSKIEQDKRRVRVEEKTFCVTTIKKGCLVFFNQSDDTYLARLVDVGIVGLGKKVLTFLQEQGEIDYDKADLEEKLDDYLQHTPQDYTEQYSRFLLLFKKMVQVESIAPKLKDLNRRNEMDEIIRGGNTFAQLLAQKQPNELDTDSTQSATVARNRLNLVKDTAMFIKKALHQIP</sequence>
<name>A0ABQ9YAS2_9EUKA</name>
<gene>
    <name evidence="4" type="ORF">BLNAU_4182</name>
</gene>
<evidence type="ECO:0000256" key="2">
    <source>
        <dbReference type="SAM" id="Coils"/>
    </source>
</evidence>
<feature type="region of interest" description="Disordered" evidence="3">
    <location>
        <begin position="1107"/>
        <end position="1253"/>
    </location>
</feature>
<feature type="compositionally biased region" description="Basic and acidic residues" evidence="3">
    <location>
        <begin position="1140"/>
        <end position="1152"/>
    </location>
</feature>
<organism evidence="4 5">
    <name type="scientific">Blattamonas nauphoetae</name>
    <dbReference type="NCBI Taxonomy" id="2049346"/>
    <lineage>
        <taxon>Eukaryota</taxon>
        <taxon>Metamonada</taxon>
        <taxon>Preaxostyla</taxon>
        <taxon>Oxymonadida</taxon>
        <taxon>Blattamonas</taxon>
    </lineage>
</organism>
<feature type="compositionally biased region" description="Basic and acidic residues" evidence="3">
    <location>
        <begin position="910"/>
        <end position="922"/>
    </location>
</feature>
<feature type="compositionally biased region" description="Basic and acidic residues" evidence="3">
    <location>
        <begin position="1168"/>
        <end position="1221"/>
    </location>
</feature>
<dbReference type="PROSITE" id="PS50176">
    <property type="entry name" value="ARM_REPEAT"/>
    <property type="match status" value="2"/>
</dbReference>
<dbReference type="InterPro" id="IPR000225">
    <property type="entry name" value="Armadillo"/>
</dbReference>
<feature type="region of interest" description="Disordered" evidence="3">
    <location>
        <begin position="889"/>
        <end position="922"/>
    </location>
</feature>
<accession>A0ABQ9YAS2</accession>
<evidence type="ECO:0000256" key="3">
    <source>
        <dbReference type="SAM" id="MobiDB-lite"/>
    </source>
</evidence>
<comment type="caution">
    <text evidence="4">The sequence shown here is derived from an EMBL/GenBank/DDBJ whole genome shotgun (WGS) entry which is preliminary data.</text>
</comment>
<reference evidence="4 5" key="1">
    <citation type="journal article" date="2022" name="bioRxiv">
        <title>Genomics of Preaxostyla Flagellates Illuminates Evolutionary Transitions and the Path Towards Mitochondrial Loss.</title>
        <authorList>
            <person name="Novak L.V.F."/>
            <person name="Treitli S.C."/>
            <person name="Pyrih J."/>
            <person name="Halakuc P."/>
            <person name="Pipaliya S.V."/>
            <person name="Vacek V."/>
            <person name="Brzon O."/>
            <person name="Soukal P."/>
            <person name="Eme L."/>
            <person name="Dacks J.B."/>
            <person name="Karnkowska A."/>
            <person name="Elias M."/>
            <person name="Hampl V."/>
        </authorList>
    </citation>
    <scope>NUCLEOTIDE SEQUENCE [LARGE SCALE GENOMIC DNA]</scope>
    <source>
        <strain evidence="4">NAU3</strain>
        <tissue evidence="4">Gut</tissue>
    </source>
</reference>
<feature type="region of interest" description="Disordered" evidence="3">
    <location>
        <begin position="313"/>
        <end position="342"/>
    </location>
</feature>
<proteinExistence type="predicted"/>
<dbReference type="Gene3D" id="1.25.10.10">
    <property type="entry name" value="Leucine-rich Repeat Variant"/>
    <property type="match status" value="2"/>
</dbReference>
<dbReference type="Proteomes" id="UP001281761">
    <property type="component" value="Unassembled WGS sequence"/>
</dbReference>
<dbReference type="InterPro" id="IPR016024">
    <property type="entry name" value="ARM-type_fold"/>
</dbReference>
<feature type="region of interest" description="Disordered" evidence="3">
    <location>
        <begin position="386"/>
        <end position="426"/>
    </location>
</feature>
<keyword evidence="2" id="KW-0175">Coiled coil</keyword>
<feature type="region of interest" description="Disordered" evidence="3">
    <location>
        <begin position="834"/>
        <end position="858"/>
    </location>
</feature>
<dbReference type="SUPFAM" id="SSF48371">
    <property type="entry name" value="ARM repeat"/>
    <property type="match status" value="2"/>
</dbReference>
<feature type="compositionally biased region" description="Basic and acidic residues" evidence="3">
    <location>
        <begin position="277"/>
        <end position="288"/>
    </location>
</feature>
<feature type="region of interest" description="Disordered" evidence="3">
    <location>
        <begin position="205"/>
        <end position="293"/>
    </location>
</feature>
<feature type="compositionally biased region" description="Acidic residues" evidence="3">
    <location>
        <begin position="1153"/>
        <end position="1167"/>
    </location>
</feature>
<feature type="compositionally biased region" description="Basic and acidic residues" evidence="3">
    <location>
        <begin position="315"/>
        <end position="332"/>
    </location>
</feature>
<evidence type="ECO:0000313" key="4">
    <source>
        <dbReference type="EMBL" id="KAK2960785.1"/>
    </source>
</evidence>
<feature type="compositionally biased region" description="Low complexity" evidence="3">
    <location>
        <begin position="1224"/>
        <end position="1236"/>
    </location>
</feature>
<dbReference type="EMBL" id="JARBJD010000020">
    <property type="protein sequence ID" value="KAK2960785.1"/>
    <property type="molecule type" value="Genomic_DNA"/>
</dbReference>
<dbReference type="PANTHER" id="PTHR48176:SF1">
    <property type="entry name" value="DDRGK DOMAIN-CONTAINING PROTEIN 1"/>
    <property type="match status" value="1"/>
</dbReference>
<dbReference type="InterPro" id="IPR050899">
    <property type="entry name" value="DDRGK_domain-containing"/>
</dbReference>
<keyword evidence="5" id="KW-1185">Reference proteome</keyword>
<evidence type="ECO:0000256" key="1">
    <source>
        <dbReference type="PROSITE-ProRule" id="PRU00259"/>
    </source>
</evidence>
<feature type="compositionally biased region" description="Acidic residues" evidence="3">
    <location>
        <begin position="889"/>
        <end position="903"/>
    </location>
</feature>
<feature type="coiled-coil region" evidence="2">
    <location>
        <begin position="1431"/>
        <end position="1458"/>
    </location>
</feature>
<dbReference type="SMART" id="SM00185">
    <property type="entry name" value="ARM"/>
    <property type="match status" value="7"/>
</dbReference>
<feature type="region of interest" description="Disordered" evidence="3">
    <location>
        <begin position="660"/>
        <end position="687"/>
    </location>
</feature>
<feature type="repeat" description="ARM" evidence="1">
    <location>
        <begin position="88"/>
        <end position="132"/>
    </location>
</feature>